<feature type="transmembrane region" description="Helical" evidence="7">
    <location>
        <begin position="124"/>
        <end position="147"/>
    </location>
</feature>
<dbReference type="PANTHER" id="PTHR36506">
    <property type="entry name" value="PREFLAGELLIN PEPTIDASE"/>
    <property type="match status" value="1"/>
</dbReference>
<evidence type="ECO:0000256" key="6">
    <source>
        <dbReference type="SAM" id="MobiDB-lite"/>
    </source>
</evidence>
<keyword evidence="3 7" id="KW-0812">Transmembrane</keyword>
<accession>A0A1H5WPS0</accession>
<dbReference type="Gene3D" id="1.20.120.1220">
    <property type="match status" value="1"/>
</dbReference>
<feature type="transmembrane region" description="Helical" evidence="7">
    <location>
        <begin position="62"/>
        <end position="83"/>
    </location>
</feature>
<dbReference type="EMBL" id="FNVN01000001">
    <property type="protein sequence ID" value="SEG01331.1"/>
    <property type="molecule type" value="Genomic_DNA"/>
</dbReference>
<organism evidence="10 11">
    <name type="scientific">Halobellus limi</name>
    <dbReference type="NCBI Taxonomy" id="699433"/>
    <lineage>
        <taxon>Archaea</taxon>
        <taxon>Methanobacteriati</taxon>
        <taxon>Methanobacteriota</taxon>
        <taxon>Stenosarchaea group</taxon>
        <taxon>Halobacteria</taxon>
        <taxon>Halobacteriales</taxon>
        <taxon>Haloferacaceae</taxon>
        <taxon>Halobellus</taxon>
    </lineage>
</organism>
<keyword evidence="10" id="KW-0966">Cell projection</keyword>
<comment type="subcellular location">
    <subcellularLocation>
        <location evidence="1">Cell membrane</location>
        <topology evidence="1">Multi-pass membrane protein</topology>
    </subcellularLocation>
</comment>
<dbReference type="GO" id="GO:0005886">
    <property type="term" value="C:plasma membrane"/>
    <property type="evidence" value="ECO:0007669"/>
    <property type="project" value="UniProtKB-SubCell"/>
</dbReference>
<evidence type="ECO:0000256" key="4">
    <source>
        <dbReference type="ARBA" id="ARBA00022989"/>
    </source>
</evidence>
<dbReference type="Pfam" id="PF01478">
    <property type="entry name" value="Peptidase_A24"/>
    <property type="match status" value="1"/>
</dbReference>
<keyword evidence="10" id="KW-0282">Flagellum</keyword>
<evidence type="ECO:0000256" key="5">
    <source>
        <dbReference type="ARBA" id="ARBA00023136"/>
    </source>
</evidence>
<evidence type="ECO:0000313" key="10">
    <source>
        <dbReference type="EMBL" id="SEG01331.1"/>
    </source>
</evidence>
<evidence type="ECO:0000256" key="3">
    <source>
        <dbReference type="ARBA" id="ARBA00022692"/>
    </source>
</evidence>
<dbReference type="EMBL" id="CP031311">
    <property type="protein sequence ID" value="QCC46374.1"/>
    <property type="molecule type" value="Genomic_DNA"/>
</dbReference>
<reference evidence="9 12" key="2">
    <citation type="journal article" date="2019" name="Nat. Commun.">
        <title>A new type of DNA phosphorothioation-based antiviral system in archaea.</title>
        <authorList>
            <person name="Xiong L."/>
            <person name="Liu S."/>
            <person name="Chen S."/>
            <person name="Xiao Y."/>
            <person name="Zhu B."/>
            <person name="Gao Y."/>
            <person name="Zhang Y."/>
            <person name="Chen B."/>
            <person name="Luo J."/>
            <person name="Deng Z."/>
            <person name="Chen X."/>
            <person name="Wang L."/>
            <person name="Chen S."/>
        </authorList>
    </citation>
    <scope>NUCLEOTIDE SEQUENCE [LARGE SCALE GENOMIC DNA]</scope>
    <source>
        <strain evidence="9 12">CGMCC 1.10331</strain>
    </source>
</reference>
<reference evidence="10 11" key="1">
    <citation type="submission" date="2016-10" db="EMBL/GenBank/DDBJ databases">
        <authorList>
            <person name="de Groot N.N."/>
        </authorList>
    </citation>
    <scope>NUCLEOTIDE SEQUENCE [LARGE SCALE GENOMIC DNA]</scope>
    <source>
        <strain evidence="10 11">CGMCC 1.10331</strain>
    </source>
</reference>
<keyword evidence="10" id="KW-0969">Cilium</keyword>
<dbReference type="KEGG" id="hlm:DV707_01045"/>
<gene>
    <name evidence="9" type="ORF">DV707_01045</name>
    <name evidence="10" type="ORF">SAMN04488133_1351</name>
</gene>
<dbReference type="OrthoDB" id="19094at2157"/>
<protein>
    <submittedName>
        <fullName evidence="10">Preflagellin peptidase FlaK</fullName>
    </submittedName>
    <submittedName>
        <fullName evidence="9">Prepilin peptidase</fullName>
    </submittedName>
</protein>
<dbReference type="RefSeq" id="WP_103991028.1">
    <property type="nucleotide sequence ID" value="NZ_CP031311.1"/>
</dbReference>
<dbReference type="InterPro" id="IPR052218">
    <property type="entry name" value="Preflagellin_Peptidase"/>
</dbReference>
<evidence type="ECO:0000259" key="8">
    <source>
        <dbReference type="Pfam" id="PF01478"/>
    </source>
</evidence>
<dbReference type="GeneID" id="39856629"/>
<evidence type="ECO:0000313" key="12">
    <source>
        <dbReference type="Proteomes" id="UP000296733"/>
    </source>
</evidence>
<dbReference type="InterPro" id="IPR000045">
    <property type="entry name" value="Prepilin_IV_endopep_pep"/>
</dbReference>
<dbReference type="Proteomes" id="UP000236740">
    <property type="component" value="Unassembled WGS sequence"/>
</dbReference>
<dbReference type="Proteomes" id="UP000296733">
    <property type="component" value="Chromosome"/>
</dbReference>
<feature type="region of interest" description="Disordered" evidence="6">
    <location>
        <begin position="210"/>
        <end position="285"/>
    </location>
</feature>
<feature type="domain" description="Prepilin type IV endopeptidase peptidase" evidence="8">
    <location>
        <begin position="13"/>
        <end position="128"/>
    </location>
</feature>
<evidence type="ECO:0000256" key="2">
    <source>
        <dbReference type="ARBA" id="ARBA00022475"/>
    </source>
</evidence>
<dbReference type="PANTHER" id="PTHR36506:SF1">
    <property type="entry name" value="PREFLAGELLIN PEPTIDASE"/>
    <property type="match status" value="1"/>
</dbReference>
<evidence type="ECO:0000256" key="1">
    <source>
        <dbReference type="ARBA" id="ARBA00004651"/>
    </source>
</evidence>
<evidence type="ECO:0000313" key="9">
    <source>
        <dbReference type="EMBL" id="QCC46374.1"/>
    </source>
</evidence>
<dbReference type="GO" id="GO:0004190">
    <property type="term" value="F:aspartic-type endopeptidase activity"/>
    <property type="evidence" value="ECO:0007669"/>
    <property type="project" value="InterPro"/>
</dbReference>
<evidence type="ECO:0000256" key="7">
    <source>
        <dbReference type="SAM" id="Phobius"/>
    </source>
</evidence>
<keyword evidence="5 7" id="KW-0472">Membrane</keyword>
<keyword evidence="2" id="KW-1003">Cell membrane</keyword>
<keyword evidence="4 7" id="KW-1133">Transmembrane helix</keyword>
<feature type="transmembrane region" description="Helical" evidence="7">
    <location>
        <begin position="95"/>
        <end position="112"/>
    </location>
</feature>
<dbReference type="AlphaFoldDB" id="A0A1H5WPS0"/>
<feature type="transmembrane region" description="Helical" evidence="7">
    <location>
        <begin position="35"/>
        <end position="56"/>
    </location>
</feature>
<proteinExistence type="predicted"/>
<evidence type="ECO:0000313" key="11">
    <source>
        <dbReference type="Proteomes" id="UP000236740"/>
    </source>
</evidence>
<feature type="compositionally biased region" description="Acidic residues" evidence="6">
    <location>
        <begin position="236"/>
        <end position="249"/>
    </location>
</feature>
<name>A0A1H5WPS0_9EURY</name>
<keyword evidence="11" id="KW-1185">Reference proteome</keyword>
<sequence>MFASVPDLLRLAVLPVLGWAAWRDIETRRVSTRTWYPLVGLGLLLLAWESVGHLSLATSADVLFFVRVAISLFLVAPIAYGFWWIGGFGGADAKALIAIAILLPTFPTYYFMGFTLPEVVTTLGVFSMTILTNTVVLAAGYPLALGVRNVLDGDVRFPVSFLGTRVGVADLATAHGRLYETPEGFSRNGLDIDALRMYLRWRGLSLDELRSDPDRFRDPGSVGETYDPTDGAVDVGGDDASVDSAEQGDGESGGSASPGGDAAGVESDGGVARESDGGSADSAADADDPWAAEAFLDSIEGSAYGTSPEKLRGGLDVLAEREEIWISPGIPFLVPIFVGTLAAFTYGDVVFGALEALSVL</sequence>